<accession>A0A0B1T9T0</accession>
<dbReference type="Proteomes" id="UP000053660">
    <property type="component" value="Unassembled WGS sequence"/>
</dbReference>
<reference evidence="1 2" key="1">
    <citation type="submission" date="2014-03" db="EMBL/GenBank/DDBJ databases">
        <title>Draft genome of the hookworm Oesophagostomum dentatum.</title>
        <authorList>
            <person name="Mitreva M."/>
        </authorList>
    </citation>
    <scope>NUCLEOTIDE SEQUENCE [LARGE SCALE GENOMIC DNA]</scope>
    <source>
        <strain evidence="1 2">OD-Hann</strain>
    </source>
</reference>
<sequence>MPIPVGDGTQLRVPKAFYHYSERDLGADAGWGVPSDGRLMALNTLLKNNRKEINGIYLPIPNMDPINLHFVTQKTFEKGIDTSAHDGTPDGTLEAAKRICLTSTEIECEEALLHYHRLKAHTVRQQSKPLHQQLLNLGDLTSYSTLRDREGGGMGVVVGVPGYDPLYVGAAIDANKDSKLGVRFSPPE</sequence>
<evidence type="ECO:0000313" key="2">
    <source>
        <dbReference type="Proteomes" id="UP000053660"/>
    </source>
</evidence>
<evidence type="ECO:0000313" key="1">
    <source>
        <dbReference type="EMBL" id="KHJ92552.1"/>
    </source>
</evidence>
<gene>
    <name evidence="1" type="ORF">OESDEN_07559</name>
</gene>
<protein>
    <submittedName>
        <fullName evidence="1">Uncharacterized protein</fullName>
    </submittedName>
</protein>
<proteinExistence type="predicted"/>
<organism evidence="1 2">
    <name type="scientific">Oesophagostomum dentatum</name>
    <name type="common">Nodular worm</name>
    <dbReference type="NCBI Taxonomy" id="61180"/>
    <lineage>
        <taxon>Eukaryota</taxon>
        <taxon>Metazoa</taxon>
        <taxon>Ecdysozoa</taxon>
        <taxon>Nematoda</taxon>
        <taxon>Chromadorea</taxon>
        <taxon>Rhabditida</taxon>
        <taxon>Rhabditina</taxon>
        <taxon>Rhabditomorpha</taxon>
        <taxon>Strongyloidea</taxon>
        <taxon>Strongylidae</taxon>
        <taxon>Oesophagostomum</taxon>
    </lineage>
</organism>
<name>A0A0B1T9T0_OESDE</name>
<dbReference type="EMBL" id="KN551283">
    <property type="protein sequence ID" value="KHJ92552.1"/>
    <property type="molecule type" value="Genomic_DNA"/>
</dbReference>
<keyword evidence="2" id="KW-1185">Reference proteome</keyword>
<dbReference type="OrthoDB" id="5829932at2759"/>
<dbReference type="AlphaFoldDB" id="A0A0B1T9T0"/>